<feature type="domain" description="HD-GYP" evidence="2">
    <location>
        <begin position="1"/>
        <end position="185"/>
    </location>
</feature>
<dbReference type="Pfam" id="PF13487">
    <property type="entry name" value="HD_5"/>
    <property type="match status" value="1"/>
</dbReference>
<dbReference type="SUPFAM" id="SSF109604">
    <property type="entry name" value="HD-domain/PDEase-like"/>
    <property type="match status" value="1"/>
</dbReference>
<dbReference type="OrthoDB" id="9759601at2"/>
<dbReference type="PANTHER" id="PTHR43155:SF2">
    <property type="entry name" value="CYCLIC DI-GMP PHOSPHODIESTERASE PA4108"/>
    <property type="match status" value="1"/>
</dbReference>
<feature type="domain" description="HD" evidence="1">
    <location>
        <begin position="11"/>
        <end position="134"/>
    </location>
</feature>
<dbReference type="PROSITE" id="PS51831">
    <property type="entry name" value="HD"/>
    <property type="match status" value="1"/>
</dbReference>
<evidence type="ECO:0000259" key="2">
    <source>
        <dbReference type="PROSITE" id="PS51832"/>
    </source>
</evidence>
<name>A0A1V4HFQ7_9BACL</name>
<evidence type="ECO:0000313" key="4">
    <source>
        <dbReference type="Proteomes" id="UP000190626"/>
    </source>
</evidence>
<protein>
    <submittedName>
        <fullName evidence="3">Diguanylate cyclase</fullName>
    </submittedName>
</protein>
<dbReference type="EMBL" id="MBTG01000023">
    <property type="protein sequence ID" value="OPH53585.1"/>
    <property type="molecule type" value="Genomic_DNA"/>
</dbReference>
<dbReference type="AlphaFoldDB" id="A0A1V4HFQ7"/>
<dbReference type="STRING" id="1469647.BC351_05115"/>
<dbReference type="InterPro" id="IPR003607">
    <property type="entry name" value="HD/PDEase_dom"/>
</dbReference>
<dbReference type="PROSITE" id="PS51832">
    <property type="entry name" value="HD_GYP"/>
    <property type="match status" value="1"/>
</dbReference>
<evidence type="ECO:0000259" key="1">
    <source>
        <dbReference type="PROSITE" id="PS51831"/>
    </source>
</evidence>
<dbReference type="CDD" id="cd00077">
    <property type="entry name" value="HDc"/>
    <property type="match status" value="1"/>
</dbReference>
<dbReference type="InterPro" id="IPR006674">
    <property type="entry name" value="HD_domain"/>
</dbReference>
<sequence length="187" mass="21359">MRLLAEKDLPTYQHSLRVGALCKRMAAYLHLDEQQTSQLVQGGCLHDIGKVGIPDGILNKTSPLTPGDWAFIRQHPEVGTTIMLEHGDVDKEIIEIIQYHHERWNGEGYPHGLKGYEIPVFARICAIIDTYDSMVSDRPYRRGLSFEEAEQELLRHSGTQFDSYYVDLFLNLFHTVGVNPISQELHE</sequence>
<dbReference type="InterPro" id="IPR037522">
    <property type="entry name" value="HD_GYP_dom"/>
</dbReference>
<accession>A0A1V4HFQ7</accession>
<keyword evidence="4" id="KW-1185">Reference proteome</keyword>
<proteinExistence type="predicted"/>
<organism evidence="3 4">
    <name type="scientific">Paenibacillus ferrarius</name>
    <dbReference type="NCBI Taxonomy" id="1469647"/>
    <lineage>
        <taxon>Bacteria</taxon>
        <taxon>Bacillati</taxon>
        <taxon>Bacillota</taxon>
        <taxon>Bacilli</taxon>
        <taxon>Bacillales</taxon>
        <taxon>Paenibacillaceae</taxon>
        <taxon>Paenibacillus</taxon>
    </lineage>
</organism>
<dbReference type="InterPro" id="IPR006675">
    <property type="entry name" value="HDIG_dom"/>
</dbReference>
<dbReference type="NCBIfam" id="TIGR00277">
    <property type="entry name" value="HDIG"/>
    <property type="match status" value="1"/>
</dbReference>
<gene>
    <name evidence="3" type="ORF">BC351_05115</name>
</gene>
<dbReference type="Gene3D" id="1.10.3210.10">
    <property type="entry name" value="Hypothetical protein af1432"/>
    <property type="match status" value="1"/>
</dbReference>
<evidence type="ECO:0000313" key="3">
    <source>
        <dbReference type="EMBL" id="OPH53585.1"/>
    </source>
</evidence>
<reference evidence="4" key="1">
    <citation type="submission" date="2016-07" db="EMBL/GenBank/DDBJ databases">
        <authorList>
            <person name="Florea S."/>
            <person name="Webb J.S."/>
            <person name="Jaromczyk J."/>
            <person name="Schardl C.L."/>
        </authorList>
    </citation>
    <scope>NUCLEOTIDE SEQUENCE [LARGE SCALE GENOMIC DNA]</scope>
    <source>
        <strain evidence="4">CY1</strain>
    </source>
</reference>
<dbReference type="Proteomes" id="UP000190626">
    <property type="component" value="Unassembled WGS sequence"/>
</dbReference>
<dbReference type="PANTHER" id="PTHR43155">
    <property type="entry name" value="CYCLIC DI-GMP PHOSPHODIESTERASE PA4108-RELATED"/>
    <property type="match status" value="1"/>
</dbReference>
<dbReference type="SMART" id="SM00471">
    <property type="entry name" value="HDc"/>
    <property type="match status" value="1"/>
</dbReference>
<comment type="caution">
    <text evidence="3">The sequence shown here is derived from an EMBL/GenBank/DDBJ whole genome shotgun (WGS) entry which is preliminary data.</text>
</comment>